<dbReference type="EMBL" id="BQNB010018677">
    <property type="protein sequence ID" value="GJT77043.1"/>
    <property type="molecule type" value="Genomic_DNA"/>
</dbReference>
<name>A0ABQ5GNC6_9ASTR</name>
<accession>A0ABQ5GNC6</accession>
<reference evidence="1" key="1">
    <citation type="journal article" date="2022" name="Int. J. Mol. Sci.">
        <title>Draft Genome of Tanacetum Coccineum: Genomic Comparison of Closely Related Tanacetum-Family Plants.</title>
        <authorList>
            <person name="Yamashiro T."/>
            <person name="Shiraishi A."/>
            <person name="Nakayama K."/>
            <person name="Satake H."/>
        </authorList>
    </citation>
    <scope>NUCLEOTIDE SEQUENCE</scope>
</reference>
<gene>
    <name evidence="1" type="ORF">Tco_1043768</name>
</gene>
<reference evidence="1" key="2">
    <citation type="submission" date="2022-01" db="EMBL/GenBank/DDBJ databases">
        <authorList>
            <person name="Yamashiro T."/>
            <person name="Shiraishi A."/>
            <person name="Satake H."/>
            <person name="Nakayama K."/>
        </authorList>
    </citation>
    <scope>NUCLEOTIDE SEQUENCE</scope>
</reference>
<organism evidence="1 2">
    <name type="scientific">Tanacetum coccineum</name>
    <dbReference type="NCBI Taxonomy" id="301880"/>
    <lineage>
        <taxon>Eukaryota</taxon>
        <taxon>Viridiplantae</taxon>
        <taxon>Streptophyta</taxon>
        <taxon>Embryophyta</taxon>
        <taxon>Tracheophyta</taxon>
        <taxon>Spermatophyta</taxon>
        <taxon>Magnoliopsida</taxon>
        <taxon>eudicotyledons</taxon>
        <taxon>Gunneridae</taxon>
        <taxon>Pentapetalae</taxon>
        <taxon>asterids</taxon>
        <taxon>campanulids</taxon>
        <taxon>Asterales</taxon>
        <taxon>Asteraceae</taxon>
        <taxon>Asteroideae</taxon>
        <taxon>Anthemideae</taxon>
        <taxon>Anthemidinae</taxon>
        <taxon>Tanacetum</taxon>
    </lineage>
</organism>
<keyword evidence="2" id="KW-1185">Reference proteome</keyword>
<proteinExistence type="predicted"/>
<dbReference type="Proteomes" id="UP001151760">
    <property type="component" value="Unassembled WGS sequence"/>
</dbReference>
<evidence type="ECO:0000313" key="1">
    <source>
        <dbReference type="EMBL" id="GJT77043.1"/>
    </source>
</evidence>
<evidence type="ECO:0000313" key="2">
    <source>
        <dbReference type="Proteomes" id="UP001151760"/>
    </source>
</evidence>
<protein>
    <submittedName>
        <fullName evidence="1">Uncharacterized protein</fullName>
    </submittedName>
</protein>
<sequence>MAGLANTTHKPKSFHLSLFQKFSLLPSWTPLLPYTLGPPPPSSQNFPTPFIHNNTIPKPLAKSIKDIDANVDVSLVDETQERQNDDLMFDSGVLEDNVMHVEAKVDGKD</sequence>
<comment type="caution">
    <text evidence="1">The sequence shown here is derived from an EMBL/GenBank/DDBJ whole genome shotgun (WGS) entry which is preliminary data.</text>
</comment>